<accession>A0A4C1VE01</accession>
<dbReference type="PANTHER" id="PTHR10794">
    <property type="entry name" value="ABHYDROLASE DOMAIN-CONTAINING PROTEIN"/>
    <property type="match status" value="1"/>
</dbReference>
<dbReference type="InterPro" id="IPR029058">
    <property type="entry name" value="AB_hydrolase_fold"/>
</dbReference>
<dbReference type="OrthoDB" id="5954035at2759"/>
<gene>
    <name evidence="2" type="primary">Hydr2</name>
    <name evidence="2" type="ORF">EVAR_28170_1</name>
</gene>
<dbReference type="GO" id="GO:0051793">
    <property type="term" value="P:medium-chain fatty acid catabolic process"/>
    <property type="evidence" value="ECO:0007669"/>
    <property type="project" value="TreeGrafter"/>
</dbReference>
<organism evidence="2 3">
    <name type="scientific">Eumeta variegata</name>
    <name type="common">Bagworm moth</name>
    <name type="synonym">Eumeta japonica</name>
    <dbReference type="NCBI Taxonomy" id="151549"/>
    <lineage>
        <taxon>Eukaryota</taxon>
        <taxon>Metazoa</taxon>
        <taxon>Ecdysozoa</taxon>
        <taxon>Arthropoda</taxon>
        <taxon>Hexapoda</taxon>
        <taxon>Insecta</taxon>
        <taxon>Pterygota</taxon>
        <taxon>Neoptera</taxon>
        <taxon>Endopterygota</taxon>
        <taxon>Lepidoptera</taxon>
        <taxon>Glossata</taxon>
        <taxon>Ditrysia</taxon>
        <taxon>Tineoidea</taxon>
        <taxon>Psychidae</taxon>
        <taxon>Oiketicinae</taxon>
        <taxon>Eumeta</taxon>
    </lineage>
</organism>
<dbReference type="GO" id="GO:0097524">
    <property type="term" value="C:sperm plasma membrane"/>
    <property type="evidence" value="ECO:0007669"/>
    <property type="project" value="TreeGrafter"/>
</dbReference>
<evidence type="ECO:0000313" key="2">
    <source>
        <dbReference type="EMBL" id="GBP36829.1"/>
    </source>
</evidence>
<dbReference type="AlphaFoldDB" id="A0A4C1VE01"/>
<dbReference type="STRING" id="151549.A0A4C1VE01"/>
<comment type="similarity">
    <text evidence="1">Belongs to the AB hydrolase superfamily. AB hydrolase 4 family.</text>
</comment>
<dbReference type="GO" id="GO:0036126">
    <property type="term" value="C:sperm flagellum"/>
    <property type="evidence" value="ECO:0007669"/>
    <property type="project" value="TreeGrafter"/>
</dbReference>
<dbReference type="GO" id="GO:0051792">
    <property type="term" value="P:medium-chain fatty acid biosynthetic process"/>
    <property type="evidence" value="ECO:0007669"/>
    <property type="project" value="TreeGrafter"/>
</dbReference>
<protein>
    <submittedName>
        <fullName evidence="2">Abhydrolase domain-containing protein 2</fullName>
    </submittedName>
</protein>
<name>A0A4C1VE01_EUMVA</name>
<dbReference type="Proteomes" id="UP000299102">
    <property type="component" value="Unassembled WGS sequence"/>
</dbReference>
<keyword evidence="2" id="KW-0378">Hydrolase</keyword>
<keyword evidence="3" id="KW-1185">Reference proteome</keyword>
<comment type="caution">
    <text evidence="2">The sequence shown here is derived from an EMBL/GenBank/DDBJ whole genome shotgun (WGS) entry which is preliminary data.</text>
</comment>
<dbReference type="EMBL" id="BGZK01000323">
    <property type="protein sequence ID" value="GBP36829.1"/>
    <property type="molecule type" value="Genomic_DNA"/>
</dbReference>
<evidence type="ECO:0000256" key="1">
    <source>
        <dbReference type="ARBA" id="ARBA00010884"/>
    </source>
</evidence>
<sequence>MKSRHGLDEQMIVSAGTLPDLDEAFSRRIYGFETVTDLYRWSSCAFYLENLKTPMIFINARDDPIVPEPLLPFIRDFASSHDKVMYLELAHGGHLGFYEGGFLYANPVTWLDRALVGLVGGLVMSHNKLSPKSEACSLSEEDEPDLIKTSAFIYTDPLEKKNILI</sequence>
<reference evidence="2 3" key="1">
    <citation type="journal article" date="2019" name="Commun. Biol.">
        <title>The bagworm genome reveals a unique fibroin gene that provides high tensile strength.</title>
        <authorList>
            <person name="Kono N."/>
            <person name="Nakamura H."/>
            <person name="Ohtoshi R."/>
            <person name="Tomita M."/>
            <person name="Numata K."/>
            <person name="Arakawa K."/>
        </authorList>
    </citation>
    <scope>NUCLEOTIDE SEQUENCE [LARGE SCALE GENOMIC DNA]</scope>
</reference>
<dbReference type="PANTHER" id="PTHR10794:SF45">
    <property type="entry name" value="MONOACYLGLYCEROL LIPASE ABHD2"/>
    <property type="match status" value="1"/>
</dbReference>
<dbReference type="SUPFAM" id="SSF53474">
    <property type="entry name" value="alpha/beta-Hydrolases"/>
    <property type="match status" value="1"/>
</dbReference>
<dbReference type="GO" id="GO:0048240">
    <property type="term" value="P:sperm capacitation"/>
    <property type="evidence" value="ECO:0007669"/>
    <property type="project" value="TreeGrafter"/>
</dbReference>
<dbReference type="InterPro" id="IPR050960">
    <property type="entry name" value="AB_hydrolase_4_sf"/>
</dbReference>
<dbReference type="GO" id="GO:0043401">
    <property type="term" value="P:steroid hormone receptor signaling pathway"/>
    <property type="evidence" value="ECO:0007669"/>
    <property type="project" value="TreeGrafter"/>
</dbReference>
<proteinExistence type="inferred from homology"/>
<dbReference type="GO" id="GO:0008126">
    <property type="term" value="F:acetylesterase activity"/>
    <property type="evidence" value="ECO:0007669"/>
    <property type="project" value="TreeGrafter"/>
</dbReference>
<dbReference type="GO" id="GO:0046464">
    <property type="term" value="P:acylglycerol catabolic process"/>
    <property type="evidence" value="ECO:0007669"/>
    <property type="project" value="TreeGrafter"/>
</dbReference>
<dbReference type="GO" id="GO:0047372">
    <property type="term" value="F:monoacylglycerol lipase activity"/>
    <property type="evidence" value="ECO:0007669"/>
    <property type="project" value="TreeGrafter"/>
</dbReference>
<evidence type="ECO:0000313" key="3">
    <source>
        <dbReference type="Proteomes" id="UP000299102"/>
    </source>
</evidence>